<dbReference type="SFLD" id="SFLDG01017">
    <property type="entry name" value="Polyprenyl_Transferase_Like"/>
    <property type="match status" value="1"/>
</dbReference>
<dbReference type="RefSeq" id="WP_380829218.1">
    <property type="nucleotide sequence ID" value="NZ_JBHTCG010000017.1"/>
</dbReference>
<dbReference type="InterPro" id="IPR008949">
    <property type="entry name" value="Isoprenoid_synthase_dom_sf"/>
</dbReference>
<dbReference type="Proteomes" id="UP001596496">
    <property type="component" value="Unassembled WGS sequence"/>
</dbReference>
<keyword evidence="1" id="KW-0479">Metal-binding</keyword>
<name>A0ABW2PDM2_9ACTN</name>
<feature type="compositionally biased region" description="Low complexity" evidence="4">
    <location>
        <begin position="287"/>
        <end position="322"/>
    </location>
</feature>
<dbReference type="SFLD" id="SFLDS00005">
    <property type="entry name" value="Isoprenoid_Synthase_Type_I"/>
    <property type="match status" value="1"/>
</dbReference>
<keyword evidence="6" id="KW-1185">Reference proteome</keyword>
<protein>
    <submittedName>
        <fullName evidence="5">Family 2 encapsulin nanocompartment cargo protein polyprenyl transferase</fullName>
    </submittedName>
</protein>
<keyword evidence="3 5" id="KW-0808">Transferase</keyword>
<organism evidence="5 6">
    <name type="scientific">Sphaerisporangium rhizosphaerae</name>
    <dbReference type="NCBI Taxonomy" id="2269375"/>
    <lineage>
        <taxon>Bacteria</taxon>
        <taxon>Bacillati</taxon>
        <taxon>Actinomycetota</taxon>
        <taxon>Actinomycetes</taxon>
        <taxon>Streptosporangiales</taxon>
        <taxon>Streptosporangiaceae</taxon>
        <taxon>Sphaerisporangium</taxon>
    </lineage>
</organism>
<evidence type="ECO:0000256" key="4">
    <source>
        <dbReference type="SAM" id="MobiDB-lite"/>
    </source>
</evidence>
<dbReference type="SUPFAM" id="SSF48576">
    <property type="entry name" value="Terpenoid synthases"/>
    <property type="match status" value="1"/>
</dbReference>
<dbReference type="PROSITE" id="PS00723">
    <property type="entry name" value="POLYPRENYL_SYNTHASE_1"/>
    <property type="match status" value="1"/>
</dbReference>
<accession>A0ABW2PDM2</accession>
<dbReference type="NCBIfam" id="NF041169">
    <property type="entry name" value="f2_encap_cargo4"/>
    <property type="match status" value="1"/>
</dbReference>
<dbReference type="Gene3D" id="1.10.600.10">
    <property type="entry name" value="Farnesyl Diphosphate Synthase"/>
    <property type="match status" value="2"/>
</dbReference>
<dbReference type="InterPro" id="IPR000092">
    <property type="entry name" value="Polyprenyl_synt"/>
</dbReference>
<evidence type="ECO:0000313" key="6">
    <source>
        <dbReference type="Proteomes" id="UP001596496"/>
    </source>
</evidence>
<dbReference type="PANTHER" id="PTHR12001:SF86">
    <property type="entry name" value="GERANYLGERANYL DIPHOSPHATE SYNTHASE"/>
    <property type="match status" value="1"/>
</dbReference>
<proteinExistence type="inferred from homology"/>
<dbReference type="CDD" id="cd00685">
    <property type="entry name" value="Trans_IPPS_HT"/>
    <property type="match status" value="1"/>
</dbReference>
<dbReference type="PANTHER" id="PTHR12001">
    <property type="entry name" value="GERANYLGERANYL PYROPHOSPHATE SYNTHASE"/>
    <property type="match status" value="1"/>
</dbReference>
<comment type="caution">
    <text evidence="5">The sequence shown here is derived from an EMBL/GenBank/DDBJ whole genome shotgun (WGS) entry which is preliminary data.</text>
</comment>
<evidence type="ECO:0000256" key="3">
    <source>
        <dbReference type="RuleBase" id="RU004466"/>
    </source>
</evidence>
<gene>
    <name evidence="5" type="ORF">ACFQSB_23915</name>
</gene>
<keyword evidence="2" id="KW-0460">Magnesium</keyword>
<dbReference type="Pfam" id="PF00348">
    <property type="entry name" value="polyprenyl_synt"/>
    <property type="match status" value="1"/>
</dbReference>
<dbReference type="InterPro" id="IPR033749">
    <property type="entry name" value="Polyprenyl_synt_CS"/>
</dbReference>
<sequence length="387" mass="39487">MAKTVTTGRPPGEVLAWSRELTGPPLRSAVESLPPSMRRIAAYHFGWLDEQGRPASGNAGKAVRPALVLLAAEAAGGSAASAVPAAVAVELVHNFSLLHDDVMDGDATRRHRPTAWSVFGVSGAILAGDALLTLAFEVLRAGGGPVADEATRVLGAAVLDLVEGQSADTSFETRDEVTLAECVSMAEGKTAALLAASCALGALSGDGGPEVIEALRAFGSRLGLAFQMVDDLLGIWGDPSVTGKPVFSDLRNRKKSLPVVAALTSATPPGKQLTAFYRHPHPPTSPARPSTPAGSEHAAAAPGISPAGQPPASSASSVLAPAEQAPGTPELARMASLIEAAGGRAWTQARADDLLAEALAHLASADPAPRPAAELHALAHLLAKRDH</sequence>
<feature type="region of interest" description="Disordered" evidence="4">
    <location>
        <begin position="270"/>
        <end position="327"/>
    </location>
</feature>
<evidence type="ECO:0000313" key="5">
    <source>
        <dbReference type="EMBL" id="MFC7385276.1"/>
    </source>
</evidence>
<dbReference type="GO" id="GO:0016740">
    <property type="term" value="F:transferase activity"/>
    <property type="evidence" value="ECO:0007669"/>
    <property type="project" value="UniProtKB-KW"/>
</dbReference>
<evidence type="ECO:0000256" key="2">
    <source>
        <dbReference type="ARBA" id="ARBA00022842"/>
    </source>
</evidence>
<dbReference type="EMBL" id="JBHTCG010000017">
    <property type="protein sequence ID" value="MFC7385276.1"/>
    <property type="molecule type" value="Genomic_DNA"/>
</dbReference>
<comment type="similarity">
    <text evidence="3">Belongs to the FPP/GGPP synthase family.</text>
</comment>
<dbReference type="PROSITE" id="PS00444">
    <property type="entry name" value="POLYPRENYL_SYNTHASE_2"/>
    <property type="match status" value="1"/>
</dbReference>
<reference evidence="6" key="1">
    <citation type="journal article" date="2019" name="Int. J. Syst. Evol. Microbiol.">
        <title>The Global Catalogue of Microorganisms (GCM) 10K type strain sequencing project: providing services to taxonomists for standard genome sequencing and annotation.</title>
        <authorList>
            <consortium name="The Broad Institute Genomics Platform"/>
            <consortium name="The Broad Institute Genome Sequencing Center for Infectious Disease"/>
            <person name="Wu L."/>
            <person name="Ma J."/>
        </authorList>
    </citation>
    <scope>NUCLEOTIDE SEQUENCE [LARGE SCALE GENOMIC DNA]</scope>
    <source>
        <strain evidence="6">CECT 7649</strain>
    </source>
</reference>
<evidence type="ECO:0000256" key="1">
    <source>
        <dbReference type="ARBA" id="ARBA00022723"/>
    </source>
</evidence>